<dbReference type="InterPro" id="IPR025756">
    <property type="entry name" value="Myb_CC_LHEQLE"/>
</dbReference>
<keyword evidence="7" id="KW-1185">Reference proteome</keyword>
<dbReference type="PROSITE" id="PS51294">
    <property type="entry name" value="HTH_MYB"/>
    <property type="match status" value="1"/>
</dbReference>
<dbReference type="Proteomes" id="UP000623129">
    <property type="component" value="Unassembled WGS sequence"/>
</dbReference>
<gene>
    <name evidence="6" type="ORF">FCM35_KLT07735</name>
</gene>
<dbReference type="InterPro" id="IPR001005">
    <property type="entry name" value="SANT/Myb"/>
</dbReference>
<evidence type="ECO:0000256" key="3">
    <source>
        <dbReference type="ARBA" id="ARBA00023163"/>
    </source>
</evidence>
<evidence type="ECO:0000256" key="1">
    <source>
        <dbReference type="ARBA" id="ARBA00023015"/>
    </source>
</evidence>
<evidence type="ECO:0000313" key="6">
    <source>
        <dbReference type="EMBL" id="KAF3327617.1"/>
    </source>
</evidence>
<evidence type="ECO:0000256" key="2">
    <source>
        <dbReference type="ARBA" id="ARBA00023125"/>
    </source>
</evidence>
<evidence type="ECO:0000313" key="7">
    <source>
        <dbReference type="Proteomes" id="UP000623129"/>
    </source>
</evidence>
<keyword evidence="4" id="KW-0539">Nucleus</keyword>
<feature type="domain" description="HTH myb-type" evidence="5">
    <location>
        <begin position="183"/>
        <end position="242"/>
    </location>
</feature>
<evidence type="ECO:0000259" key="5">
    <source>
        <dbReference type="PROSITE" id="PS51294"/>
    </source>
</evidence>
<dbReference type="GO" id="GO:0003677">
    <property type="term" value="F:DNA binding"/>
    <property type="evidence" value="ECO:0007669"/>
    <property type="project" value="UniProtKB-KW"/>
</dbReference>
<dbReference type="NCBIfam" id="TIGR01557">
    <property type="entry name" value="myb_SHAQKYF"/>
    <property type="match status" value="1"/>
</dbReference>
<evidence type="ECO:0000256" key="4">
    <source>
        <dbReference type="ARBA" id="ARBA00023242"/>
    </source>
</evidence>
<keyword evidence="3" id="KW-0804">Transcription</keyword>
<dbReference type="GO" id="GO:0003700">
    <property type="term" value="F:DNA-binding transcription factor activity"/>
    <property type="evidence" value="ECO:0007669"/>
    <property type="project" value="InterPro"/>
</dbReference>
<organism evidence="6 7">
    <name type="scientific">Carex littledalei</name>
    <dbReference type="NCBI Taxonomy" id="544730"/>
    <lineage>
        <taxon>Eukaryota</taxon>
        <taxon>Viridiplantae</taxon>
        <taxon>Streptophyta</taxon>
        <taxon>Embryophyta</taxon>
        <taxon>Tracheophyta</taxon>
        <taxon>Spermatophyta</taxon>
        <taxon>Magnoliopsida</taxon>
        <taxon>Liliopsida</taxon>
        <taxon>Poales</taxon>
        <taxon>Cyperaceae</taxon>
        <taxon>Cyperoideae</taxon>
        <taxon>Cariceae</taxon>
        <taxon>Carex</taxon>
        <taxon>Carex subgen. Euthyceras</taxon>
    </lineage>
</organism>
<dbReference type="InterPro" id="IPR009057">
    <property type="entry name" value="Homeodomain-like_sf"/>
</dbReference>
<keyword evidence="1" id="KW-0805">Transcription regulation</keyword>
<reference evidence="6" key="1">
    <citation type="submission" date="2020-01" db="EMBL/GenBank/DDBJ databases">
        <title>Genome sequence of Kobresia littledalei, the first chromosome-level genome in the family Cyperaceae.</title>
        <authorList>
            <person name="Qu G."/>
        </authorList>
    </citation>
    <scope>NUCLEOTIDE SEQUENCE</scope>
    <source>
        <strain evidence="6">C.B.Clarke</strain>
        <tissue evidence="6">Leaf</tissue>
    </source>
</reference>
<dbReference type="InterPro" id="IPR006447">
    <property type="entry name" value="Myb_dom_plants"/>
</dbReference>
<dbReference type="PANTHER" id="PTHR31499">
    <property type="entry name" value="MYB FAMILY TRANSCRIPTION FACTOR PHL11"/>
    <property type="match status" value="1"/>
</dbReference>
<dbReference type="InterPro" id="IPR017930">
    <property type="entry name" value="Myb_dom"/>
</dbReference>
<name>A0A833QX86_9POAL</name>
<sequence>MNNKKMRFYDQTNYETLDNYFHENSDEPKFYPNSVSPISSRSGSNLATFYAAERFMAVPEFDHQFRSIPMFGKCPPKPIEADSNGIIYPNFCDNFMRSYERDALESVPNNSLNGNGSSINMFSSEDARMVFQQGFRQPYNGSNPFSSVGRPTLMHQREKKLAGPPIEISIMSPNVSSTSSVVPNKIRIRWTQDLHERFVQCVNQLGGADKATPKGILKLMNMEGLTIFHIKSHLQKYRTAKYMPESVEAKMEKQAQINDSGIEITEALRIQLEVQRRLHEQLEVQRNLQLRIEEQGKKLQQIFEEQLKASRNIIESQSLDLDETETINTGNGYENTNFPSKKS</sequence>
<dbReference type="OrthoDB" id="551907at2759"/>
<dbReference type="EMBL" id="SWLB01000017">
    <property type="protein sequence ID" value="KAF3327617.1"/>
    <property type="molecule type" value="Genomic_DNA"/>
</dbReference>
<protein>
    <submittedName>
        <fullName evidence="6">Protein PHR1-LIKE 1</fullName>
    </submittedName>
</protein>
<dbReference type="FunFam" id="1.10.10.60:FF:000002">
    <property type="entry name" value="Myb family transcription factor"/>
    <property type="match status" value="1"/>
</dbReference>
<dbReference type="AlphaFoldDB" id="A0A833QX86"/>
<dbReference type="Pfam" id="PF14379">
    <property type="entry name" value="Myb_CC_LHEQLE"/>
    <property type="match status" value="1"/>
</dbReference>
<dbReference type="SUPFAM" id="SSF46689">
    <property type="entry name" value="Homeodomain-like"/>
    <property type="match status" value="1"/>
</dbReference>
<comment type="caution">
    <text evidence="6">The sequence shown here is derived from an EMBL/GenBank/DDBJ whole genome shotgun (WGS) entry which is preliminary data.</text>
</comment>
<keyword evidence="2" id="KW-0238">DNA-binding</keyword>
<dbReference type="InterPro" id="IPR046955">
    <property type="entry name" value="PHR1-like"/>
</dbReference>
<dbReference type="Pfam" id="PF00249">
    <property type="entry name" value="Myb_DNA-binding"/>
    <property type="match status" value="1"/>
</dbReference>
<accession>A0A833QX86</accession>
<dbReference type="Gene3D" id="1.10.10.60">
    <property type="entry name" value="Homeodomain-like"/>
    <property type="match status" value="1"/>
</dbReference>
<proteinExistence type="predicted"/>
<dbReference type="PANTHER" id="PTHR31499:SF80">
    <property type="entry name" value="HTH MYB-TYPE DOMAIN-CONTAINING PROTEIN"/>
    <property type="match status" value="1"/>
</dbReference>